<evidence type="ECO:0000256" key="2">
    <source>
        <dbReference type="ARBA" id="ARBA00022771"/>
    </source>
</evidence>
<dbReference type="Gene3D" id="3.30.40.10">
    <property type="entry name" value="Zinc/RING finger domain, C3HC4 (zinc finger)"/>
    <property type="match status" value="1"/>
</dbReference>
<dbReference type="SUPFAM" id="SSF57850">
    <property type="entry name" value="RING/U-box"/>
    <property type="match status" value="1"/>
</dbReference>
<dbReference type="Pfam" id="PF25576">
    <property type="entry name" value="TPR_RNF123"/>
    <property type="match status" value="1"/>
</dbReference>
<proteinExistence type="predicted"/>
<evidence type="ECO:0000313" key="6">
    <source>
        <dbReference type="Proteomes" id="UP001141253"/>
    </source>
</evidence>
<evidence type="ECO:0000256" key="1">
    <source>
        <dbReference type="ARBA" id="ARBA00022723"/>
    </source>
</evidence>
<dbReference type="PANTHER" id="PTHR13363">
    <property type="entry name" value="RING FINGER AND SRY DOMAIN-CONTAINING"/>
    <property type="match status" value="1"/>
</dbReference>
<comment type="caution">
    <text evidence="5">The sequence shown here is derived from an EMBL/GenBank/DDBJ whole genome shotgun (WGS) entry which is preliminary data.</text>
</comment>
<evidence type="ECO:0000313" key="5">
    <source>
        <dbReference type="EMBL" id="KAJ6366075.1"/>
    </source>
</evidence>
<feature type="domain" description="E3 ubiquitin-protein ligase RNF123/RKP TPR repeat" evidence="4">
    <location>
        <begin position="172"/>
        <end position="359"/>
    </location>
</feature>
<gene>
    <name evidence="5" type="ORF">OIU77_002615</name>
</gene>
<keyword evidence="6" id="KW-1185">Reference proteome</keyword>
<dbReference type="InterPro" id="IPR057987">
    <property type="entry name" value="TPR_RNF123/RKP"/>
</dbReference>
<dbReference type="InterPro" id="IPR045129">
    <property type="entry name" value="RNF123/RKP/RSPRY1"/>
</dbReference>
<dbReference type="EMBL" id="JAPFFI010000014">
    <property type="protein sequence ID" value="KAJ6366075.1"/>
    <property type="molecule type" value="Genomic_DNA"/>
</dbReference>
<sequence>MVEATRMYATCMWTVQLLLVLSRVDSLFIYIPEFILKPWLIASICWARVTSHLYPHAIFMKQGLASFHNGMSLYIPEFSCRNPTYNSMLKPLLLALQQFFFLPNPLVTFVVSHFNDMRILSADLKDLLLQSLSVLGSHCGSSKHGESSSYSSSVVFQNLLREACIIDEELFSAYLNRLFNTFSWMVNEFSVSIREMQEKYQVSEFQQMKCSVIFDLSCNLAKVLEFYTREIPQAFLSGTETNLRRLTELMSLFSTADAEFFDLSLRRHRHSPEKVNRGMILAPLVGIISNLLDARVGMECGQQNDVVGVFASMDCPGAVHCGFQYLLEYNWTSSSRGDDYSGKLQQIESFLSLLVSRIELQQIERMKYGEETEADDNTCCICYSCKADAQYAPCSHRSCYGCITILMKNGFGWGLERNNSRGVDEELCRGNSRALLCKYEMVEDERGVNSEFLEGTARIALHERWMAHKAGAKKLPHGFLFS</sequence>
<name>A0ABQ9AWU7_9ROSI</name>
<dbReference type="InterPro" id="IPR013083">
    <property type="entry name" value="Znf_RING/FYVE/PHD"/>
</dbReference>
<keyword evidence="3" id="KW-0862">Zinc</keyword>
<evidence type="ECO:0000256" key="3">
    <source>
        <dbReference type="ARBA" id="ARBA00022833"/>
    </source>
</evidence>
<reference evidence="5" key="2">
    <citation type="journal article" date="2023" name="Int. J. Mol. Sci.">
        <title>De Novo Assembly and Annotation of 11 Diverse Shrub Willow (Salix) Genomes Reveals Novel Gene Organization in Sex-Linked Regions.</title>
        <authorList>
            <person name="Hyden B."/>
            <person name="Feng K."/>
            <person name="Yates T.B."/>
            <person name="Jawdy S."/>
            <person name="Cereghino C."/>
            <person name="Smart L.B."/>
            <person name="Muchero W."/>
        </authorList>
    </citation>
    <scope>NUCLEOTIDE SEQUENCE</scope>
    <source>
        <tissue evidence="5">Shoot tip</tissue>
    </source>
</reference>
<accession>A0ABQ9AWU7</accession>
<dbReference type="PANTHER" id="PTHR13363:SF5">
    <property type="entry name" value="E3 UBIQUITIN-PROTEIN LIGASE RNF123"/>
    <property type="match status" value="1"/>
</dbReference>
<reference evidence="5" key="1">
    <citation type="submission" date="2022-10" db="EMBL/GenBank/DDBJ databases">
        <authorList>
            <person name="Hyden B.L."/>
            <person name="Feng K."/>
            <person name="Yates T."/>
            <person name="Jawdy S."/>
            <person name="Smart L.B."/>
            <person name="Muchero W."/>
        </authorList>
    </citation>
    <scope>NUCLEOTIDE SEQUENCE</scope>
    <source>
        <tissue evidence="5">Shoot tip</tissue>
    </source>
</reference>
<keyword evidence="2" id="KW-0863">Zinc-finger</keyword>
<evidence type="ECO:0000259" key="4">
    <source>
        <dbReference type="Pfam" id="PF25576"/>
    </source>
</evidence>
<keyword evidence="1" id="KW-0479">Metal-binding</keyword>
<dbReference type="Proteomes" id="UP001141253">
    <property type="component" value="Chromosome 7"/>
</dbReference>
<protein>
    <recommendedName>
        <fullName evidence="4">E3 ubiquitin-protein ligase RNF123/RKP TPR repeat domain-containing protein</fullName>
    </recommendedName>
</protein>
<organism evidence="5 6">
    <name type="scientific">Salix suchowensis</name>
    <dbReference type="NCBI Taxonomy" id="1278906"/>
    <lineage>
        <taxon>Eukaryota</taxon>
        <taxon>Viridiplantae</taxon>
        <taxon>Streptophyta</taxon>
        <taxon>Embryophyta</taxon>
        <taxon>Tracheophyta</taxon>
        <taxon>Spermatophyta</taxon>
        <taxon>Magnoliopsida</taxon>
        <taxon>eudicotyledons</taxon>
        <taxon>Gunneridae</taxon>
        <taxon>Pentapetalae</taxon>
        <taxon>rosids</taxon>
        <taxon>fabids</taxon>
        <taxon>Malpighiales</taxon>
        <taxon>Salicaceae</taxon>
        <taxon>Saliceae</taxon>
        <taxon>Salix</taxon>
    </lineage>
</organism>